<dbReference type="EMBL" id="LODL01000019">
    <property type="protein sequence ID" value="KXB30836.1"/>
    <property type="molecule type" value="Genomic_DNA"/>
</dbReference>
<keyword evidence="2 10" id="KW-0812">Transmembrane</keyword>
<comment type="subcellular location">
    <subcellularLocation>
        <location evidence="1">Membrane</location>
        <topology evidence="1">Multi-pass membrane protein</topology>
    </subcellularLocation>
</comment>
<dbReference type="PRINTS" id="PR00260">
    <property type="entry name" value="CHEMTRNSDUCR"/>
</dbReference>
<organism evidence="13 14">
    <name type="scientific">Dechloromonas denitrificans</name>
    <dbReference type="NCBI Taxonomy" id="281362"/>
    <lineage>
        <taxon>Bacteria</taxon>
        <taxon>Pseudomonadati</taxon>
        <taxon>Pseudomonadota</taxon>
        <taxon>Betaproteobacteria</taxon>
        <taxon>Rhodocyclales</taxon>
        <taxon>Azonexaceae</taxon>
        <taxon>Dechloromonas</taxon>
    </lineage>
</organism>
<dbReference type="Proteomes" id="UP000070186">
    <property type="component" value="Unassembled WGS sequence"/>
</dbReference>
<dbReference type="PROSITE" id="PS50111">
    <property type="entry name" value="CHEMOTAXIS_TRANSDUC_2"/>
    <property type="match status" value="1"/>
</dbReference>
<dbReference type="CDD" id="cd06225">
    <property type="entry name" value="HAMP"/>
    <property type="match status" value="1"/>
</dbReference>
<dbReference type="AlphaFoldDB" id="A0A133XIW4"/>
<dbReference type="PROSITE" id="PS50885">
    <property type="entry name" value="HAMP"/>
    <property type="match status" value="1"/>
</dbReference>
<keyword evidence="14" id="KW-1185">Reference proteome</keyword>
<dbReference type="FunFam" id="1.10.287.950:FF:000001">
    <property type="entry name" value="Methyl-accepting chemotaxis sensory transducer"/>
    <property type="match status" value="1"/>
</dbReference>
<dbReference type="Pfam" id="PF00015">
    <property type="entry name" value="MCPsignal"/>
    <property type="match status" value="1"/>
</dbReference>
<dbReference type="SMART" id="SM00283">
    <property type="entry name" value="MA"/>
    <property type="match status" value="1"/>
</dbReference>
<dbReference type="GO" id="GO:0016020">
    <property type="term" value="C:membrane"/>
    <property type="evidence" value="ECO:0007669"/>
    <property type="project" value="UniProtKB-SubCell"/>
</dbReference>
<evidence type="ECO:0000256" key="4">
    <source>
        <dbReference type="ARBA" id="ARBA00023136"/>
    </source>
</evidence>
<proteinExistence type="inferred from homology"/>
<name>A0A133XIW4_9RHOO</name>
<keyword evidence="8" id="KW-0175">Coiled coil</keyword>
<evidence type="ECO:0000256" key="3">
    <source>
        <dbReference type="ARBA" id="ARBA00022989"/>
    </source>
</evidence>
<evidence type="ECO:0000256" key="2">
    <source>
        <dbReference type="ARBA" id="ARBA00022692"/>
    </source>
</evidence>
<sequence length="673" mass="72209">MSSLLMTPAVALMNRLRFTGKFAVVVLVLMVAVSLLVSLLYLRLDASIVHARNELDGLKTVKPLIRVIQFAQQHRGLSAAVLGGKAEQKVEAEQKGKELEAELARVESALSESLRNGADWQAIRADWSRLANEGFAMRLSANIAAHRVLISKILVFAAEVSDYYQLTQDPEIGSFYLMDTALVKLPALLETLGRMRANGTGVLAAGVLEPAQANMLNIGLASISDLREQYERNLAKTKRENPSVAAALDASSQKFIFALAQSVGVVRDDILTQMFSISAADFLKDTTATIDAGYAQMFDTLLPTLEQLIDQRIDRFQKQMWMTFLLVGAVLLFAAYMVAGMYRAVTDNIHRLAVGADAIAQGDLTTRIKLACRDELERVADSFNKMAEAVNQTVRNVRTNADAVASAAERTATSSGQIAQSSRNQSEAASSMAAAVEQTTVGIDHISSNARDANEISERSGELSRQGGDLVQTVVAEMGEIAAAVSASANAVEELGRRSQEISSIVEVIKDIADQTNLLALNAAIEAARAGEQGRGFAVVADEVRKLAERTTKSTQQISAMIGSVQQETYAAVEAMKAGVSKVDRGVALTTSAGQTMAEVREGAAQVVAAVREISDALREQAAASSDIARNVETIAQMAEENSAAVGENHATAEQLQEFADALQREVSRFKVA</sequence>
<keyword evidence="4 10" id="KW-0472">Membrane</keyword>
<dbReference type="GO" id="GO:0006935">
    <property type="term" value="P:chemotaxis"/>
    <property type="evidence" value="ECO:0007669"/>
    <property type="project" value="InterPro"/>
</dbReference>
<evidence type="ECO:0000256" key="1">
    <source>
        <dbReference type="ARBA" id="ARBA00004141"/>
    </source>
</evidence>
<evidence type="ECO:0008006" key="15">
    <source>
        <dbReference type="Google" id="ProtNLM"/>
    </source>
</evidence>
<dbReference type="SMART" id="SM00304">
    <property type="entry name" value="HAMP"/>
    <property type="match status" value="1"/>
</dbReference>
<dbReference type="InterPro" id="IPR004089">
    <property type="entry name" value="MCPsignal_dom"/>
</dbReference>
<evidence type="ECO:0000256" key="5">
    <source>
        <dbReference type="ARBA" id="ARBA00023224"/>
    </source>
</evidence>
<evidence type="ECO:0000259" key="12">
    <source>
        <dbReference type="PROSITE" id="PS50885"/>
    </source>
</evidence>
<feature type="domain" description="Methyl-accepting transducer" evidence="11">
    <location>
        <begin position="400"/>
        <end position="636"/>
    </location>
</feature>
<accession>A0A133XIW4</accession>
<feature type="transmembrane region" description="Helical" evidence="10">
    <location>
        <begin position="321"/>
        <end position="342"/>
    </location>
</feature>
<feature type="domain" description="HAMP" evidence="12">
    <location>
        <begin position="343"/>
        <end position="395"/>
    </location>
</feature>
<dbReference type="GO" id="GO:0004888">
    <property type="term" value="F:transmembrane signaling receptor activity"/>
    <property type="evidence" value="ECO:0007669"/>
    <property type="project" value="InterPro"/>
</dbReference>
<reference evidence="13 14" key="1">
    <citation type="submission" date="2015-12" db="EMBL/GenBank/DDBJ databases">
        <title>Nitrous oxide reduction kinetics distinguish bacteria harboring typical versus atypical NosZ.</title>
        <authorList>
            <person name="Yoon S."/>
            <person name="Nissen S."/>
            <person name="Park D."/>
            <person name="Sanford R.A."/>
            <person name="Loeffler F.E."/>
        </authorList>
    </citation>
    <scope>NUCLEOTIDE SEQUENCE [LARGE SCALE GENOMIC DNA]</scope>
    <source>
        <strain evidence="13 14">ATCC BAA-841</strain>
    </source>
</reference>
<dbReference type="InterPro" id="IPR004090">
    <property type="entry name" value="Chemotax_Me-accpt_rcpt"/>
</dbReference>
<evidence type="ECO:0000256" key="10">
    <source>
        <dbReference type="SAM" id="Phobius"/>
    </source>
</evidence>
<evidence type="ECO:0000313" key="14">
    <source>
        <dbReference type="Proteomes" id="UP000070186"/>
    </source>
</evidence>
<evidence type="ECO:0000256" key="6">
    <source>
        <dbReference type="ARBA" id="ARBA00029447"/>
    </source>
</evidence>
<evidence type="ECO:0000256" key="8">
    <source>
        <dbReference type="SAM" id="Coils"/>
    </source>
</evidence>
<keyword evidence="3 10" id="KW-1133">Transmembrane helix</keyword>
<dbReference type="GO" id="GO:0007165">
    <property type="term" value="P:signal transduction"/>
    <property type="evidence" value="ECO:0007669"/>
    <property type="project" value="UniProtKB-KW"/>
</dbReference>
<dbReference type="CDD" id="cd11386">
    <property type="entry name" value="MCP_signal"/>
    <property type="match status" value="1"/>
</dbReference>
<dbReference type="Pfam" id="PF00672">
    <property type="entry name" value="HAMP"/>
    <property type="match status" value="1"/>
</dbReference>
<keyword evidence="5 7" id="KW-0807">Transducer</keyword>
<evidence type="ECO:0000313" key="13">
    <source>
        <dbReference type="EMBL" id="KXB30836.1"/>
    </source>
</evidence>
<dbReference type="RefSeq" id="WP_066882632.1">
    <property type="nucleotide sequence ID" value="NZ_LODL01000019.1"/>
</dbReference>
<gene>
    <name evidence="13" type="ORF">AT959_08925</name>
</gene>
<dbReference type="PANTHER" id="PTHR32089">
    <property type="entry name" value="METHYL-ACCEPTING CHEMOTAXIS PROTEIN MCPB"/>
    <property type="match status" value="1"/>
</dbReference>
<feature type="coiled-coil region" evidence="8">
    <location>
        <begin position="89"/>
        <end position="116"/>
    </location>
</feature>
<protein>
    <recommendedName>
        <fullName evidence="15">Chemotaxis protein</fullName>
    </recommendedName>
</protein>
<dbReference type="PANTHER" id="PTHR32089:SF119">
    <property type="entry name" value="METHYL-ACCEPTING CHEMOTAXIS PROTEIN CTPL"/>
    <property type="match status" value="1"/>
</dbReference>
<evidence type="ECO:0000256" key="7">
    <source>
        <dbReference type="PROSITE-ProRule" id="PRU00284"/>
    </source>
</evidence>
<dbReference type="InterPro" id="IPR003660">
    <property type="entry name" value="HAMP_dom"/>
</dbReference>
<comment type="similarity">
    <text evidence="6">Belongs to the methyl-accepting chemotaxis (MCP) protein family.</text>
</comment>
<feature type="region of interest" description="Disordered" evidence="9">
    <location>
        <begin position="412"/>
        <end position="432"/>
    </location>
</feature>
<dbReference type="Gene3D" id="1.10.287.950">
    <property type="entry name" value="Methyl-accepting chemotaxis protein"/>
    <property type="match status" value="1"/>
</dbReference>
<evidence type="ECO:0000256" key="9">
    <source>
        <dbReference type="SAM" id="MobiDB-lite"/>
    </source>
</evidence>
<comment type="caution">
    <text evidence="13">The sequence shown here is derived from an EMBL/GenBank/DDBJ whole genome shotgun (WGS) entry which is preliminary data.</text>
</comment>
<dbReference type="SUPFAM" id="SSF58104">
    <property type="entry name" value="Methyl-accepting chemotaxis protein (MCP) signaling domain"/>
    <property type="match status" value="1"/>
</dbReference>
<evidence type="ECO:0000259" key="11">
    <source>
        <dbReference type="PROSITE" id="PS50111"/>
    </source>
</evidence>
<feature type="transmembrane region" description="Helical" evidence="10">
    <location>
        <begin position="20"/>
        <end position="42"/>
    </location>
</feature>
<feature type="compositionally biased region" description="Polar residues" evidence="9">
    <location>
        <begin position="412"/>
        <end position="425"/>
    </location>
</feature>
<dbReference type="STRING" id="281362.AT959_08925"/>